<protein>
    <submittedName>
        <fullName evidence="1">Uncharacterized protein</fullName>
    </submittedName>
</protein>
<reference evidence="1" key="1">
    <citation type="submission" date="2018-05" db="EMBL/GenBank/DDBJ databases">
        <authorList>
            <person name="Lanie J.A."/>
            <person name="Ng W.-L."/>
            <person name="Kazmierczak K.M."/>
            <person name="Andrzejewski T.M."/>
            <person name="Davidsen T.M."/>
            <person name="Wayne K.J."/>
            <person name="Tettelin H."/>
            <person name="Glass J.I."/>
            <person name="Rusch D."/>
            <person name="Podicherti R."/>
            <person name="Tsui H.-C.T."/>
            <person name="Winkler M.E."/>
        </authorList>
    </citation>
    <scope>NUCLEOTIDE SEQUENCE</scope>
</reference>
<gene>
    <name evidence="1" type="ORF">METZ01_LOCUS463640</name>
</gene>
<accession>A0A383AS71</accession>
<dbReference type="EMBL" id="UINC01194618">
    <property type="protein sequence ID" value="SVE10786.1"/>
    <property type="molecule type" value="Genomic_DNA"/>
</dbReference>
<organism evidence="1">
    <name type="scientific">marine metagenome</name>
    <dbReference type="NCBI Taxonomy" id="408172"/>
    <lineage>
        <taxon>unclassified sequences</taxon>
        <taxon>metagenomes</taxon>
        <taxon>ecological metagenomes</taxon>
    </lineage>
</organism>
<dbReference type="AlphaFoldDB" id="A0A383AS71"/>
<evidence type="ECO:0000313" key="1">
    <source>
        <dbReference type="EMBL" id="SVE10786.1"/>
    </source>
</evidence>
<sequence>MISSSFKENPKNYIRILLFAWTI</sequence>
<proteinExistence type="predicted"/>
<name>A0A383AS71_9ZZZZ</name>